<reference evidence="1" key="1">
    <citation type="submission" date="2017-02" db="EMBL/GenBank/DDBJ databases">
        <title>Delving into the versatile metabolic prowess of the omnipresent phylum Bacteroidetes.</title>
        <authorList>
            <person name="Nobu M.K."/>
            <person name="Mei R."/>
            <person name="Narihiro T."/>
            <person name="Kuroda K."/>
            <person name="Liu W.-T."/>
        </authorList>
    </citation>
    <scope>NUCLEOTIDE SEQUENCE</scope>
    <source>
        <strain evidence="1">ADurb.Bin280</strain>
    </source>
</reference>
<protein>
    <submittedName>
        <fullName evidence="1">Uncharacterized protein</fullName>
    </submittedName>
</protein>
<dbReference type="Proteomes" id="UP000485367">
    <property type="component" value="Unassembled WGS sequence"/>
</dbReference>
<name>A0A1V5SEL1_9BACT</name>
<sequence>MVTSRARKKVKSKRIKRDEFQKDREGFDEEVEEVNWSEILPDLEDVDDDDPDYFVNYEPWLCYGLLEDLETTADDQEDWDMSTLLV</sequence>
<dbReference type="AlphaFoldDB" id="A0A1V5SEL1"/>
<accession>A0A1V5SEL1</accession>
<proteinExistence type="predicted"/>
<comment type="caution">
    <text evidence="1">The sequence shown here is derived from an EMBL/GenBank/DDBJ whole genome shotgun (WGS) entry which is preliminary data.</text>
</comment>
<gene>
    <name evidence="1" type="ORF">BWY43_00298</name>
</gene>
<dbReference type="EMBL" id="MWBO01000017">
    <property type="protein sequence ID" value="OQA52927.1"/>
    <property type="molecule type" value="Genomic_DNA"/>
</dbReference>
<organism evidence="1">
    <name type="scientific">candidate division WS2 bacterium ADurb.Bin280</name>
    <dbReference type="NCBI Taxonomy" id="1852829"/>
    <lineage>
        <taxon>Bacteria</taxon>
        <taxon>candidate division WS2</taxon>
    </lineage>
</organism>
<evidence type="ECO:0000313" key="1">
    <source>
        <dbReference type="EMBL" id="OQA52927.1"/>
    </source>
</evidence>